<evidence type="ECO:0000256" key="3">
    <source>
        <dbReference type="ARBA" id="ARBA00012142"/>
    </source>
</evidence>
<protein>
    <recommendedName>
        <fullName evidence="3 12">Pyruvate kinase</fullName>
        <ecNumber evidence="3 12">2.7.1.40</ecNumber>
    </recommendedName>
</protein>
<name>A0ABR5SFP8_9BACT</name>
<dbReference type="GO" id="GO:0004743">
    <property type="term" value="F:pyruvate kinase activity"/>
    <property type="evidence" value="ECO:0007669"/>
    <property type="project" value="UniProtKB-EC"/>
</dbReference>
<evidence type="ECO:0000256" key="5">
    <source>
        <dbReference type="ARBA" id="ARBA00022723"/>
    </source>
</evidence>
<reference evidence="14 15" key="1">
    <citation type="submission" date="2015-11" db="EMBL/GenBank/DDBJ databases">
        <authorList>
            <person name="Lin W."/>
        </authorList>
    </citation>
    <scope>NUCLEOTIDE SEQUENCE [LARGE SCALE GENOMIC DNA]</scope>
    <source>
        <strain evidence="14 15">HCH-1</strain>
    </source>
</reference>
<dbReference type="InterPro" id="IPR015813">
    <property type="entry name" value="Pyrv/PenolPyrv_kinase-like_dom"/>
</dbReference>
<dbReference type="InterPro" id="IPR015793">
    <property type="entry name" value="Pyrv_Knase_brl"/>
</dbReference>
<keyword evidence="10 12" id="KW-0324">Glycolysis</keyword>
<comment type="caution">
    <text evidence="14">The sequence shown here is derived from an EMBL/GenBank/DDBJ whole genome shotgun (WGS) entry which is preliminary data.</text>
</comment>
<comment type="pathway">
    <text evidence="1 12">Carbohydrate degradation; glycolysis; pyruvate from D-glyceraldehyde 3-phosphate: step 5/5.</text>
</comment>
<keyword evidence="6" id="KW-0547">Nucleotide-binding</keyword>
<evidence type="ECO:0000256" key="7">
    <source>
        <dbReference type="ARBA" id="ARBA00022777"/>
    </source>
</evidence>
<dbReference type="RefSeq" id="WP_085052526.1">
    <property type="nucleotide sequence ID" value="NZ_LNQR01000068.1"/>
</dbReference>
<keyword evidence="7 12" id="KW-0418">Kinase</keyword>
<keyword evidence="11 14" id="KW-0670">Pyruvate</keyword>
<evidence type="ECO:0000256" key="8">
    <source>
        <dbReference type="ARBA" id="ARBA00022840"/>
    </source>
</evidence>
<keyword evidence="15" id="KW-1185">Reference proteome</keyword>
<keyword evidence="4 12" id="KW-0808">Transferase</keyword>
<dbReference type="InterPro" id="IPR040442">
    <property type="entry name" value="Pyrv_kinase-like_dom_sf"/>
</dbReference>
<evidence type="ECO:0000256" key="6">
    <source>
        <dbReference type="ARBA" id="ARBA00022741"/>
    </source>
</evidence>
<evidence type="ECO:0000259" key="13">
    <source>
        <dbReference type="Pfam" id="PF00224"/>
    </source>
</evidence>
<organism evidence="14 15">
    <name type="scientific">Candidatus Magnetominusculus xianensis</name>
    <dbReference type="NCBI Taxonomy" id="1748249"/>
    <lineage>
        <taxon>Bacteria</taxon>
        <taxon>Pseudomonadati</taxon>
        <taxon>Nitrospirota</taxon>
        <taxon>Nitrospiria</taxon>
        <taxon>Nitrospirales</taxon>
        <taxon>Nitrospiraceae</taxon>
        <taxon>Candidatus Magnetominusculus</taxon>
    </lineage>
</organism>
<gene>
    <name evidence="14" type="ORF">ASN18_1913</name>
</gene>
<dbReference type="InterPro" id="IPR011037">
    <property type="entry name" value="Pyrv_Knase-like_insert_dom_sf"/>
</dbReference>
<dbReference type="InterPro" id="IPR001697">
    <property type="entry name" value="Pyr_Knase"/>
</dbReference>
<accession>A0ABR5SFP8</accession>
<evidence type="ECO:0000256" key="4">
    <source>
        <dbReference type="ARBA" id="ARBA00022679"/>
    </source>
</evidence>
<comment type="similarity">
    <text evidence="2 12">Belongs to the pyruvate kinase family.</text>
</comment>
<evidence type="ECO:0000256" key="9">
    <source>
        <dbReference type="ARBA" id="ARBA00022842"/>
    </source>
</evidence>
<evidence type="ECO:0000256" key="12">
    <source>
        <dbReference type="RuleBase" id="RU000504"/>
    </source>
</evidence>
<dbReference type="InterPro" id="IPR015806">
    <property type="entry name" value="Pyrv_Knase_insert_dom_sf"/>
</dbReference>
<feature type="domain" description="Pyruvate kinase barrel" evidence="13">
    <location>
        <begin position="3"/>
        <end position="313"/>
    </location>
</feature>
<dbReference type="SUPFAM" id="SSF50800">
    <property type="entry name" value="PK beta-barrel domain-like"/>
    <property type="match status" value="1"/>
</dbReference>
<dbReference type="SUPFAM" id="SSF51621">
    <property type="entry name" value="Phosphoenolpyruvate/pyruvate domain"/>
    <property type="match status" value="1"/>
</dbReference>
<sequence>MEIHVTAGPACLAEPRLRELLNSGITAVRLNMSYAGEEMLTSVVSHIRELAPHVKIGADIKGRKLRIGAVPFGKVMLKAGQMFRLAEETKTNCTPGCAYVSYPLKLKAGAVVLLDDGAITLTVTEVKDGELICRVETDAELTSGCGVNTPGFPIELPPLSKKDYDDIEILSKLSIDFVYLSYVERAEDIIILKETLHRYKMKDIVVAKVELAEAIRNLDEICAASDAICIARGDLGVEIALPQIPYVQRHIVKTARQFGRPVLLAGEVMLSLVNRYKPFRAELTDVITALEQGVDGFILSDETAIGVDPANAVRHLHALIQEFKQRAGSQYD</sequence>
<evidence type="ECO:0000256" key="11">
    <source>
        <dbReference type="ARBA" id="ARBA00023317"/>
    </source>
</evidence>
<evidence type="ECO:0000256" key="2">
    <source>
        <dbReference type="ARBA" id="ARBA00008663"/>
    </source>
</evidence>
<proteinExistence type="inferred from homology"/>
<comment type="catalytic activity">
    <reaction evidence="12">
        <text>pyruvate + ATP = phosphoenolpyruvate + ADP + H(+)</text>
        <dbReference type="Rhea" id="RHEA:18157"/>
        <dbReference type="ChEBI" id="CHEBI:15361"/>
        <dbReference type="ChEBI" id="CHEBI:15378"/>
        <dbReference type="ChEBI" id="CHEBI:30616"/>
        <dbReference type="ChEBI" id="CHEBI:58702"/>
        <dbReference type="ChEBI" id="CHEBI:456216"/>
        <dbReference type="EC" id="2.7.1.40"/>
    </reaction>
</comment>
<dbReference type="Gene3D" id="3.20.20.60">
    <property type="entry name" value="Phosphoenolpyruvate-binding domains"/>
    <property type="match status" value="1"/>
</dbReference>
<evidence type="ECO:0000256" key="10">
    <source>
        <dbReference type="ARBA" id="ARBA00023152"/>
    </source>
</evidence>
<keyword evidence="8" id="KW-0067">ATP-binding</keyword>
<dbReference type="GO" id="GO:0016301">
    <property type="term" value="F:kinase activity"/>
    <property type="evidence" value="ECO:0007669"/>
    <property type="project" value="UniProtKB-KW"/>
</dbReference>
<keyword evidence="5" id="KW-0479">Metal-binding</keyword>
<dbReference type="Proteomes" id="UP000060487">
    <property type="component" value="Unassembled WGS sequence"/>
</dbReference>
<dbReference type="Gene3D" id="2.40.33.10">
    <property type="entry name" value="PK beta-barrel domain-like"/>
    <property type="match status" value="1"/>
</dbReference>
<dbReference type="EMBL" id="LNQR01000068">
    <property type="protein sequence ID" value="KWT84418.1"/>
    <property type="molecule type" value="Genomic_DNA"/>
</dbReference>
<dbReference type="PANTHER" id="PTHR11817">
    <property type="entry name" value="PYRUVATE KINASE"/>
    <property type="match status" value="1"/>
</dbReference>
<dbReference type="EC" id="2.7.1.40" evidence="3 12"/>
<evidence type="ECO:0000313" key="14">
    <source>
        <dbReference type="EMBL" id="KWT84418.1"/>
    </source>
</evidence>
<evidence type="ECO:0000313" key="15">
    <source>
        <dbReference type="Proteomes" id="UP000060487"/>
    </source>
</evidence>
<dbReference type="PRINTS" id="PR01050">
    <property type="entry name" value="PYRUVTKNASE"/>
</dbReference>
<keyword evidence="9 12" id="KW-0460">Magnesium</keyword>
<dbReference type="Pfam" id="PF00224">
    <property type="entry name" value="PK"/>
    <property type="match status" value="1"/>
</dbReference>
<evidence type="ECO:0000256" key="1">
    <source>
        <dbReference type="ARBA" id="ARBA00004997"/>
    </source>
</evidence>